<reference evidence="5" key="1">
    <citation type="submission" date="2018-05" db="EMBL/GenBank/DDBJ databases">
        <authorList>
            <person name="Lanie J.A."/>
            <person name="Ng W.-L."/>
            <person name="Kazmierczak K.M."/>
            <person name="Andrzejewski T.M."/>
            <person name="Davidsen T.M."/>
            <person name="Wayne K.J."/>
            <person name="Tettelin H."/>
            <person name="Glass J.I."/>
            <person name="Rusch D."/>
            <person name="Podicherti R."/>
            <person name="Tsui H.-C.T."/>
            <person name="Winkler M.E."/>
        </authorList>
    </citation>
    <scope>NUCLEOTIDE SEQUENCE</scope>
</reference>
<evidence type="ECO:0000256" key="2">
    <source>
        <dbReference type="ARBA" id="ARBA00023027"/>
    </source>
</evidence>
<dbReference type="Gene3D" id="1.10.1040.10">
    <property type="entry name" value="N-(1-d-carboxylethyl)-l-norvaline Dehydrogenase, domain 2"/>
    <property type="match status" value="1"/>
</dbReference>
<dbReference type="PANTHER" id="PTHR22981:SF7">
    <property type="entry name" value="3-HYDROXYISOBUTYRATE DEHYDROGENASE, MITOCHONDRIAL"/>
    <property type="match status" value="1"/>
</dbReference>
<organism evidence="5">
    <name type="scientific">marine metagenome</name>
    <dbReference type="NCBI Taxonomy" id="408172"/>
    <lineage>
        <taxon>unclassified sequences</taxon>
        <taxon>metagenomes</taxon>
        <taxon>ecological metagenomes</taxon>
    </lineage>
</organism>
<dbReference type="GO" id="GO:0050661">
    <property type="term" value="F:NADP binding"/>
    <property type="evidence" value="ECO:0007669"/>
    <property type="project" value="InterPro"/>
</dbReference>
<dbReference type="GO" id="GO:0051287">
    <property type="term" value="F:NAD binding"/>
    <property type="evidence" value="ECO:0007669"/>
    <property type="project" value="InterPro"/>
</dbReference>
<dbReference type="GO" id="GO:0016616">
    <property type="term" value="F:oxidoreductase activity, acting on the CH-OH group of donors, NAD or NADP as acceptor"/>
    <property type="evidence" value="ECO:0007669"/>
    <property type="project" value="TreeGrafter"/>
</dbReference>
<dbReference type="InterPro" id="IPR013328">
    <property type="entry name" value="6PGD_dom2"/>
</dbReference>
<dbReference type="InterPro" id="IPR029154">
    <property type="entry name" value="HIBADH-like_NADP-bd"/>
</dbReference>
<dbReference type="Pfam" id="PF14833">
    <property type="entry name" value="NAD_binding_11"/>
    <property type="match status" value="1"/>
</dbReference>
<dbReference type="InterPro" id="IPR006115">
    <property type="entry name" value="6PGDH_NADP-bd"/>
</dbReference>
<dbReference type="SUPFAM" id="SSF48179">
    <property type="entry name" value="6-phosphogluconate dehydrogenase C-terminal domain-like"/>
    <property type="match status" value="1"/>
</dbReference>
<dbReference type="InterPro" id="IPR008927">
    <property type="entry name" value="6-PGluconate_DH-like_C_sf"/>
</dbReference>
<dbReference type="EMBL" id="UINC01093931">
    <property type="protein sequence ID" value="SVC48742.1"/>
    <property type="molecule type" value="Genomic_DNA"/>
</dbReference>
<dbReference type="PIRSF" id="PIRSF000103">
    <property type="entry name" value="HIBADH"/>
    <property type="match status" value="1"/>
</dbReference>
<dbReference type="Gene3D" id="3.40.50.720">
    <property type="entry name" value="NAD(P)-binding Rossmann-like Domain"/>
    <property type="match status" value="1"/>
</dbReference>
<keyword evidence="1" id="KW-0560">Oxidoreductase</keyword>
<dbReference type="AlphaFoldDB" id="A0A382MMU5"/>
<dbReference type="PANTHER" id="PTHR22981">
    <property type="entry name" value="3-HYDROXYISOBUTYRATE DEHYDROGENASE-RELATED"/>
    <property type="match status" value="1"/>
</dbReference>
<name>A0A382MMU5_9ZZZZ</name>
<evidence type="ECO:0008006" key="6">
    <source>
        <dbReference type="Google" id="ProtNLM"/>
    </source>
</evidence>
<proteinExistence type="predicted"/>
<dbReference type="Pfam" id="PF03446">
    <property type="entry name" value="NAD_binding_2"/>
    <property type="match status" value="1"/>
</dbReference>
<gene>
    <name evidence="5" type="ORF">METZ01_LOCUS301596</name>
</gene>
<feature type="domain" description="6-phosphogluconate dehydrogenase NADP-binding" evidence="3">
    <location>
        <begin position="17"/>
        <end position="174"/>
    </location>
</feature>
<evidence type="ECO:0000259" key="3">
    <source>
        <dbReference type="Pfam" id="PF03446"/>
    </source>
</evidence>
<evidence type="ECO:0000256" key="1">
    <source>
        <dbReference type="ARBA" id="ARBA00023002"/>
    </source>
</evidence>
<dbReference type="InterPro" id="IPR036291">
    <property type="entry name" value="NAD(P)-bd_dom_sf"/>
</dbReference>
<sequence length="312" mass="32940">MDFQCGAAESGGIGMKAGFIGTGSIGAPLATNILDQENSLAVFDINIDATKSLAKKQARILSSPTEVADEAEVIFACMPSIESFRTIVNGPDGVLMGGAMKTFVNLGTMGTEATIAVEAELAAKGITMLDSPITGGVQRAWAGDITVVTSGPQAIFDQVAPFLQSFARDIHYIGPKVGQAQLVKIANNIMAFTNLAVACEALVMVAKGGIDPEKALGVMNSGTGQNSATLSTVPNFVLNRAFNTEGPMHIIEKDAMLWRMEAERLEVPQNVAGATYHTLRQALAMGLHDGDLSEIIRVIERAADFKLPKTRD</sequence>
<accession>A0A382MMU5</accession>
<dbReference type="SUPFAM" id="SSF51735">
    <property type="entry name" value="NAD(P)-binding Rossmann-fold domains"/>
    <property type="match status" value="1"/>
</dbReference>
<protein>
    <recommendedName>
        <fullName evidence="6">6-phosphogluconate dehydrogenase NADP-binding domain-containing protein</fullName>
    </recommendedName>
</protein>
<dbReference type="InterPro" id="IPR015815">
    <property type="entry name" value="HIBADH-related"/>
</dbReference>
<evidence type="ECO:0000259" key="4">
    <source>
        <dbReference type="Pfam" id="PF14833"/>
    </source>
</evidence>
<feature type="domain" description="3-hydroxyisobutyrate dehydrogenase-like NAD-binding" evidence="4">
    <location>
        <begin position="178"/>
        <end position="299"/>
    </location>
</feature>
<keyword evidence="2" id="KW-0520">NAD</keyword>
<evidence type="ECO:0000313" key="5">
    <source>
        <dbReference type="EMBL" id="SVC48742.1"/>
    </source>
</evidence>